<dbReference type="EMBL" id="LN999832">
    <property type="protein sequence ID" value="CUX96069.1"/>
    <property type="molecule type" value="Genomic_DNA"/>
</dbReference>
<dbReference type="HAMAP" id="MF_00599">
    <property type="entry name" value="FtsB"/>
    <property type="match status" value="1"/>
</dbReference>
<dbReference type="GO" id="GO:0043093">
    <property type="term" value="P:FtsZ-dependent cytokinesis"/>
    <property type="evidence" value="ECO:0007669"/>
    <property type="project" value="UniProtKB-UniRule"/>
</dbReference>
<evidence type="ECO:0000256" key="7">
    <source>
        <dbReference type="ARBA" id="ARBA00023306"/>
    </source>
</evidence>
<evidence type="ECO:0000256" key="3">
    <source>
        <dbReference type="ARBA" id="ARBA00022692"/>
    </source>
</evidence>
<dbReference type="RefSeq" id="WP_067497820.1">
    <property type="nucleotide sequence ID" value="NZ_LN999832.1"/>
</dbReference>
<reference evidence="10" key="1">
    <citation type="submission" date="2016-01" db="EMBL/GenBank/DDBJ databases">
        <authorList>
            <person name="Husnik F."/>
        </authorList>
    </citation>
    <scope>NUCLEOTIDE SEQUENCE [LARGE SCALE GENOMIC DNA]</scope>
</reference>
<dbReference type="OrthoDB" id="7061211at2"/>
<dbReference type="NCBIfam" id="NF002058">
    <property type="entry name" value="PRK00888.1"/>
    <property type="match status" value="1"/>
</dbReference>
<dbReference type="STRING" id="1070130.FVIR_GE00215"/>
<sequence>MQKLTLFLLLLLGWFQYSLWFGKNGVYDLVQIKRNITEQKNSNAQLKIRNNQLFLKIDDFKNNQEAIEEHSRNVLGMIKPGEKLYRLLSKQNKLKSIMFI</sequence>
<keyword evidence="8" id="KW-0997">Cell inner membrane</keyword>
<keyword evidence="4 8" id="KW-1133">Transmembrane helix</keyword>
<dbReference type="GO" id="GO:0005886">
    <property type="term" value="C:plasma membrane"/>
    <property type="evidence" value="ECO:0007669"/>
    <property type="project" value="UniProtKB-SubCell"/>
</dbReference>
<comment type="function">
    <text evidence="8">Essential cell division protein. May link together the upstream cell division proteins, which are predominantly cytoplasmic, with the downstream cell division proteins, which are predominantly periplasmic.</text>
</comment>
<dbReference type="PANTHER" id="PTHR37485:SF1">
    <property type="entry name" value="CELL DIVISION PROTEIN FTSB"/>
    <property type="match status" value="1"/>
</dbReference>
<keyword evidence="2 8" id="KW-0132">Cell division</keyword>
<feature type="topological domain" description="Periplasmic" evidence="8">
    <location>
        <begin position="22"/>
        <end position="100"/>
    </location>
</feature>
<comment type="subunit">
    <text evidence="8">Part of a complex composed of FtsB, FtsL and FtsQ.</text>
</comment>
<keyword evidence="1 8" id="KW-1003">Cell membrane</keyword>
<dbReference type="InterPro" id="IPR007060">
    <property type="entry name" value="FtsL/DivIC"/>
</dbReference>
<evidence type="ECO:0000256" key="4">
    <source>
        <dbReference type="ARBA" id="ARBA00022989"/>
    </source>
</evidence>
<organism evidence="9 10">
    <name type="scientific">Candidatus Gullanella endobia</name>
    <dbReference type="NCBI Taxonomy" id="1070130"/>
    <lineage>
        <taxon>Bacteria</taxon>
        <taxon>Pseudomonadati</taxon>
        <taxon>Pseudomonadota</taxon>
        <taxon>Gammaproteobacteria</taxon>
        <taxon>Enterobacterales</taxon>
        <taxon>Enterobacteriaceae</taxon>
        <taxon>Candidatus Gullanella</taxon>
    </lineage>
</organism>
<dbReference type="Pfam" id="PF04977">
    <property type="entry name" value="DivIC"/>
    <property type="match status" value="1"/>
</dbReference>
<name>A0A143WT78_9ENTR</name>
<evidence type="ECO:0000256" key="5">
    <source>
        <dbReference type="ARBA" id="ARBA00023054"/>
    </source>
</evidence>
<evidence type="ECO:0000313" key="10">
    <source>
        <dbReference type="Proteomes" id="UP000095665"/>
    </source>
</evidence>
<feature type="topological domain" description="Cytoplasmic" evidence="8">
    <location>
        <begin position="1"/>
        <end position="3"/>
    </location>
</feature>
<feature type="coiled-coil region" evidence="8">
    <location>
        <begin position="29"/>
        <end position="63"/>
    </location>
</feature>
<accession>A0A143WT78</accession>
<comment type="subcellular location">
    <subcellularLocation>
        <location evidence="8">Cell inner membrane</location>
        <topology evidence="8">Single-pass type II membrane protein</topology>
    </subcellularLocation>
    <text evidence="8">Localizes to the division septum.</text>
</comment>
<keyword evidence="10" id="KW-1185">Reference proteome</keyword>
<proteinExistence type="inferred from homology"/>
<dbReference type="InterPro" id="IPR023081">
    <property type="entry name" value="Cell_div_FtsB"/>
</dbReference>
<dbReference type="AlphaFoldDB" id="A0A143WT78"/>
<evidence type="ECO:0000256" key="8">
    <source>
        <dbReference type="HAMAP-Rule" id="MF_00599"/>
    </source>
</evidence>
<dbReference type="Proteomes" id="UP000095665">
    <property type="component" value="Chromosome I"/>
</dbReference>
<dbReference type="GO" id="GO:0030428">
    <property type="term" value="C:cell septum"/>
    <property type="evidence" value="ECO:0007669"/>
    <property type="project" value="TreeGrafter"/>
</dbReference>
<keyword evidence="3 8" id="KW-0812">Transmembrane</keyword>
<dbReference type="PATRIC" id="fig|1070130.3.peg.345"/>
<comment type="similarity">
    <text evidence="8">Belongs to the FtsB family.</text>
</comment>
<evidence type="ECO:0000313" key="9">
    <source>
        <dbReference type="EMBL" id="CUX96069.1"/>
    </source>
</evidence>
<protein>
    <recommendedName>
        <fullName evidence="8">Cell division protein FtsB</fullName>
    </recommendedName>
</protein>
<dbReference type="GO" id="GO:0032153">
    <property type="term" value="C:cell division site"/>
    <property type="evidence" value="ECO:0007669"/>
    <property type="project" value="UniProtKB-UniRule"/>
</dbReference>
<dbReference type="PANTHER" id="PTHR37485">
    <property type="entry name" value="CELL DIVISION PROTEIN FTSB"/>
    <property type="match status" value="1"/>
</dbReference>
<gene>
    <name evidence="8 9" type="primary">ftsB</name>
    <name evidence="9" type="ORF">FVIR_GE00215</name>
</gene>
<keyword evidence="7 8" id="KW-0131">Cell cycle</keyword>
<keyword evidence="5 8" id="KW-0175">Coiled coil</keyword>
<evidence type="ECO:0000256" key="2">
    <source>
        <dbReference type="ARBA" id="ARBA00022618"/>
    </source>
</evidence>
<evidence type="ECO:0000256" key="6">
    <source>
        <dbReference type="ARBA" id="ARBA00023136"/>
    </source>
</evidence>
<evidence type="ECO:0000256" key="1">
    <source>
        <dbReference type="ARBA" id="ARBA00022475"/>
    </source>
</evidence>
<keyword evidence="6 8" id="KW-0472">Membrane</keyword>
<dbReference type="KEGG" id="ged:FVIR_GE00215"/>